<dbReference type="Pfam" id="PF00288">
    <property type="entry name" value="GHMP_kinases_N"/>
    <property type="match status" value="1"/>
</dbReference>
<evidence type="ECO:0000313" key="14">
    <source>
        <dbReference type="Proteomes" id="UP000192491"/>
    </source>
</evidence>
<dbReference type="GO" id="GO:0016114">
    <property type="term" value="P:terpenoid biosynthetic process"/>
    <property type="evidence" value="ECO:0007669"/>
    <property type="project" value="UniProtKB-UniRule"/>
</dbReference>
<dbReference type="InterPro" id="IPR020568">
    <property type="entry name" value="Ribosomal_Su5_D2-typ_SF"/>
</dbReference>
<dbReference type="PIRSF" id="PIRSF010376">
    <property type="entry name" value="IspE"/>
    <property type="match status" value="1"/>
</dbReference>
<dbReference type="Pfam" id="PF08544">
    <property type="entry name" value="GHMP_kinases_C"/>
    <property type="match status" value="1"/>
</dbReference>
<dbReference type="EC" id="2.7.1.148" evidence="2 10"/>
<dbReference type="Proteomes" id="UP000192491">
    <property type="component" value="Unassembled WGS sequence"/>
</dbReference>
<evidence type="ECO:0000259" key="11">
    <source>
        <dbReference type="Pfam" id="PF00288"/>
    </source>
</evidence>
<dbReference type="GO" id="GO:0050515">
    <property type="term" value="F:4-(cytidine 5'-diphospho)-2-C-methyl-D-erythritol kinase activity"/>
    <property type="evidence" value="ECO:0007669"/>
    <property type="project" value="UniProtKB-UniRule"/>
</dbReference>
<feature type="domain" description="GHMP kinase C-terminal" evidence="12">
    <location>
        <begin position="201"/>
        <end position="262"/>
    </location>
</feature>
<evidence type="ECO:0000256" key="10">
    <source>
        <dbReference type="HAMAP-Rule" id="MF_00061"/>
    </source>
</evidence>
<dbReference type="InterPro" id="IPR006204">
    <property type="entry name" value="GHMP_kinase_N_dom"/>
</dbReference>
<dbReference type="InterPro" id="IPR013750">
    <property type="entry name" value="GHMP_kinase_C_dom"/>
</dbReference>
<proteinExistence type="inferred from homology"/>
<accession>A0A1Y1Q8A2</accession>
<feature type="active site" evidence="10">
    <location>
        <position position="13"/>
    </location>
</feature>
<comment type="caution">
    <text evidence="13">The sequence shown here is derived from an EMBL/GenBank/DDBJ whole genome shotgun (WGS) entry which is preliminary data.</text>
</comment>
<keyword evidence="8 10" id="KW-0414">Isoprene biosynthesis</keyword>
<dbReference type="AlphaFoldDB" id="A0A1Y1Q8A2"/>
<comment type="function">
    <text evidence="10">Catalyzes the phosphorylation of the position 2 hydroxy group of 4-diphosphocytidyl-2C-methyl-D-erythritol.</text>
</comment>
<dbReference type="STRING" id="1123401.GCA_000621325_00241"/>
<comment type="catalytic activity">
    <reaction evidence="10">
        <text>4-CDP-2-C-methyl-D-erythritol + ATP = 4-CDP-2-C-methyl-D-erythritol 2-phosphate + ADP + H(+)</text>
        <dbReference type="Rhea" id="RHEA:18437"/>
        <dbReference type="ChEBI" id="CHEBI:15378"/>
        <dbReference type="ChEBI" id="CHEBI:30616"/>
        <dbReference type="ChEBI" id="CHEBI:57823"/>
        <dbReference type="ChEBI" id="CHEBI:57919"/>
        <dbReference type="ChEBI" id="CHEBI:456216"/>
        <dbReference type="EC" id="2.7.1.148"/>
    </reaction>
</comment>
<evidence type="ECO:0000256" key="8">
    <source>
        <dbReference type="ARBA" id="ARBA00023229"/>
    </source>
</evidence>
<protein>
    <recommendedName>
        <fullName evidence="3 10">4-diphosphocytidyl-2-C-methyl-D-erythritol kinase</fullName>
        <shortName evidence="10">CMK</shortName>
        <ecNumber evidence="2 10">2.7.1.148</ecNumber>
    </recommendedName>
    <alternativeName>
        <fullName evidence="9 10">4-(cytidine-5'-diphospho)-2-C-methyl-D-erythritol kinase</fullName>
    </alternativeName>
</protein>
<dbReference type="PANTHER" id="PTHR43527:SF2">
    <property type="entry name" value="4-DIPHOSPHOCYTIDYL-2-C-METHYL-D-ERYTHRITOL KINASE, CHLOROPLASTIC"/>
    <property type="match status" value="1"/>
</dbReference>
<dbReference type="EMBL" id="MTEJ01000717">
    <property type="protein sequence ID" value="OQW99047.1"/>
    <property type="molecule type" value="Genomic_DNA"/>
</dbReference>
<dbReference type="UniPathway" id="UPA00056">
    <property type="reaction ID" value="UER00094"/>
</dbReference>
<feature type="active site" evidence="10">
    <location>
        <position position="138"/>
    </location>
</feature>
<evidence type="ECO:0000256" key="6">
    <source>
        <dbReference type="ARBA" id="ARBA00022777"/>
    </source>
</evidence>
<feature type="domain" description="GHMP kinase N-terminal" evidence="11">
    <location>
        <begin position="69"/>
        <end position="145"/>
    </location>
</feature>
<evidence type="ECO:0000256" key="3">
    <source>
        <dbReference type="ARBA" id="ARBA00017473"/>
    </source>
</evidence>
<dbReference type="Gene3D" id="3.30.230.10">
    <property type="match status" value="1"/>
</dbReference>
<evidence type="ECO:0000313" key="13">
    <source>
        <dbReference type="EMBL" id="OQW99047.1"/>
    </source>
</evidence>
<evidence type="ECO:0000256" key="1">
    <source>
        <dbReference type="ARBA" id="ARBA00009684"/>
    </source>
</evidence>
<dbReference type="Gene3D" id="3.30.70.890">
    <property type="entry name" value="GHMP kinase, C-terminal domain"/>
    <property type="match status" value="1"/>
</dbReference>
<feature type="binding site" evidence="10">
    <location>
        <begin position="96"/>
        <end position="106"/>
    </location>
    <ligand>
        <name>ATP</name>
        <dbReference type="ChEBI" id="CHEBI:30616"/>
    </ligand>
</feature>
<dbReference type="NCBIfam" id="TIGR00154">
    <property type="entry name" value="ispE"/>
    <property type="match status" value="1"/>
</dbReference>
<comment type="similarity">
    <text evidence="1 10">Belongs to the GHMP kinase family. IspE subfamily.</text>
</comment>
<dbReference type="SUPFAM" id="SSF55060">
    <property type="entry name" value="GHMP Kinase, C-terminal domain"/>
    <property type="match status" value="1"/>
</dbReference>
<comment type="pathway">
    <text evidence="10">Isoprenoid biosynthesis; isopentenyl diphosphate biosynthesis via DXP pathway; isopentenyl diphosphate from 1-deoxy-D-xylulose 5-phosphate: step 3/6.</text>
</comment>
<sequence length="287" mass="30537">MAMQTLTLPAPAKLNLFLHITGRRADGYHLLQTLFVFLDFVDEITLTVREDGAISRPTGAAGVPAEADLTVRAARLLQQTTGCRLGADIQVHKRIPMGGGLGGGSSDAATVLQGLNVLWQCGLSDDALAELGLRLGADVPVFVRGQAAWAEGIGEQLTPVAVPDSWYVVIHPQVHVPTAELFSSPDLTRNCPAITLATFHGGAGINVFQPVVEKRYPEVAKAISWLSGYTNARLTGSGSCLFGSVSSRHEGETILKSLPNKWFGFVAQGVSLSPLQQKLATLPTLYN</sequence>
<dbReference type="InterPro" id="IPR004424">
    <property type="entry name" value="IspE"/>
</dbReference>
<keyword evidence="6 10" id="KW-0418">Kinase</keyword>
<keyword evidence="5 10" id="KW-0547">Nucleotide-binding</keyword>
<reference evidence="13 14" key="1">
    <citation type="submission" date="2017-01" db="EMBL/GenBank/DDBJ databases">
        <title>Novel large sulfur bacteria in the metagenomes of groundwater-fed chemosynthetic microbial mats in the Lake Huron basin.</title>
        <authorList>
            <person name="Sharrar A.M."/>
            <person name="Flood B.E."/>
            <person name="Bailey J.V."/>
            <person name="Jones D.S."/>
            <person name="Biddanda B."/>
            <person name="Ruberg S.A."/>
            <person name="Marcus D.N."/>
            <person name="Dick G.J."/>
        </authorList>
    </citation>
    <scope>NUCLEOTIDE SEQUENCE [LARGE SCALE GENOMIC DNA]</scope>
    <source>
        <strain evidence="13">A8</strain>
    </source>
</reference>
<organism evidence="13 14">
    <name type="scientific">Thiothrix lacustris</name>
    <dbReference type="NCBI Taxonomy" id="525917"/>
    <lineage>
        <taxon>Bacteria</taxon>
        <taxon>Pseudomonadati</taxon>
        <taxon>Pseudomonadota</taxon>
        <taxon>Gammaproteobacteria</taxon>
        <taxon>Thiotrichales</taxon>
        <taxon>Thiotrichaceae</taxon>
        <taxon>Thiothrix</taxon>
    </lineage>
</organism>
<evidence type="ECO:0000256" key="4">
    <source>
        <dbReference type="ARBA" id="ARBA00022679"/>
    </source>
</evidence>
<evidence type="ECO:0000256" key="5">
    <source>
        <dbReference type="ARBA" id="ARBA00022741"/>
    </source>
</evidence>
<keyword evidence="7 10" id="KW-0067">ATP-binding</keyword>
<dbReference type="GO" id="GO:0019288">
    <property type="term" value="P:isopentenyl diphosphate biosynthetic process, methylerythritol 4-phosphate pathway"/>
    <property type="evidence" value="ECO:0007669"/>
    <property type="project" value="UniProtKB-UniRule"/>
</dbReference>
<dbReference type="HAMAP" id="MF_00061">
    <property type="entry name" value="IspE"/>
    <property type="match status" value="1"/>
</dbReference>
<dbReference type="GO" id="GO:0005524">
    <property type="term" value="F:ATP binding"/>
    <property type="evidence" value="ECO:0007669"/>
    <property type="project" value="UniProtKB-UniRule"/>
</dbReference>
<keyword evidence="4 10" id="KW-0808">Transferase</keyword>
<gene>
    <name evidence="10" type="primary">ispE</name>
    <name evidence="13" type="ORF">BWK73_51135</name>
</gene>
<dbReference type="PANTHER" id="PTHR43527">
    <property type="entry name" value="4-DIPHOSPHOCYTIDYL-2-C-METHYL-D-ERYTHRITOL KINASE, CHLOROPLASTIC"/>
    <property type="match status" value="1"/>
</dbReference>
<dbReference type="SUPFAM" id="SSF54211">
    <property type="entry name" value="Ribosomal protein S5 domain 2-like"/>
    <property type="match status" value="1"/>
</dbReference>
<evidence type="ECO:0000256" key="9">
    <source>
        <dbReference type="ARBA" id="ARBA00032554"/>
    </source>
</evidence>
<evidence type="ECO:0000259" key="12">
    <source>
        <dbReference type="Pfam" id="PF08544"/>
    </source>
</evidence>
<evidence type="ECO:0000256" key="2">
    <source>
        <dbReference type="ARBA" id="ARBA00012052"/>
    </source>
</evidence>
<dbReference type="InterPro" id="IPR014721">
    <property type="entry name" value="Ribsml_uS5_D2-typ_fold_subgr"/>
</dbReference>
<evidence type="ECO:0000256" key="7">
    <source>
        <dbReference type="ARBA" id="ARBA00022840"/>
    </source>
</evidence>
<dbReference type="InterPro" id="IPR036554">
    <property type="entry name" value="GHMP_kinase_C_sf"/>
</dbReference>
<name>A0A1Y1Q8A2_9GAMM</name>